<dbReference type="SUPFAM" id="SSF49265">
    <property type="entry name" value="Fibronectin type III"/>
    <property type="match status" value="1"/>
</dbReference>
<evidence type="ECO:0000313" key="2">
    <source>
        <dbReference type="Proteomes" id="UP001434883"/>
    </source>
</evidence>
<keyword evidence="2" id="KW-1185">Reference proteome</keyword>
<comment type="caution">
    <text evidence="1">The sequence shown here is derived from an EMBL/GenBank/DDBJ whole genome shotgun (WGS) entry which is preliminary data.</text>
</comment>
<dbReference type="InterPro" id="IPR013783">
    <property type="entry name" value="Ig-like_fold"/>
</dbReference>
<organism evidence="1 2">
    <name type="scientific">Xenoophorus captivus</name>
    <dbReference type="NCBI Taxonomy" id="1517983"/>
    <lineage>
        <taxon>Eukaryota</taxon>
        <taxon>Metazoa</taxon>
        <taxon>Chordata</taxon>
        <taxon>Craniata</taxon>
        <taxon>Vertebrata</taxon>
        <taxon>Euteleostomi</taxon>
        <taxon>Actinopterygii</taxon>
        <taxon>Neopterygii</taxon>
        <taxon>Teleostei</taxon>
        <taxon>Neoteleostei</taxon>
        <taxon>Acanthomorphata</taxon>
        <taxon>Ovalentaria</taxon>
        <taxon>Atherinomorphae</taxon>
        <taxon>Cyprinodontiformes</taxon>
        <taxon>Goodeidae</taxon>
        <taxon>Xenoophorus</taxon>
    </lineage>
</organism>
<dbReference type="InterPro" id="IPR036116">
    <property type="entry name" value="FN3_sf"/>
</dbReference>
<feature type="non-terminal residue" evidence="1">
    <location>
        <position position="184"/>
    </location>
</feature>
<gene>
    <name evidence="1" type="ORF">XENOCAPTIV_000185</name>
</gene>
<evidence type="ECO:0000313" key="1">
    <source>
        <dbReference type="EMBL" id="MEQ2205480.1"/>
    </source>
</evidence>
<sequence length="184" mass="20503">MNLLSELQRPAGLHGALQRSVSSSASSNVTEFDGQDACGSNSWVIADVDPPRRATEADKDQIEPGHLILPLKPWTQYAIMVKTQLSASDEHQVHGAKSEIIYTKYISFPSHRIKHDILLSHETHLQQRRLSQPAVSGERCFLPVWRLLPVPAPSRLTNIPHRKGKAVIKYKLLLVKPDNAVEPA</sequence>
<dbReference type="Proteomes" id="UP001434883">
    <property type="component" value="Unassembled WGS sequence"/>
</dbReference>
<name>A0ABV0RBI5_9TELE</name>
<accession>A0ABV0RBI5</accession>
<protein>
    <submittedName>
        <fullName evidence="1">Uncharacterized protein</fullName>
    </submittedName>
</protein>
<proteinExistence type="predicted"/>
<dbReference type="Gene3D" id="2.60.40.10">
    <property type="entry name" value="Immunoglobulins"/>
    <property type="match status" value="1"/>
</dbReference>
<dbReference type="EMBL" id="JAHRIN010042111">
    <property type="protein sequence ID" value="MEQ2205480.1"/>
    <property type="molecule type" value="Genomic_DNA"/>
</dbReference>
<reference evidence="1 2" key="1">
    <citation type="submission" date="2021-06" db="EMBL/GenBank/DDBJ databases">
        <authorList>
            <person name="Palmer J.M."/>
        </authorList>
    </citation>
    <scope>NUCLEOTIDE SEQUENCE [LARGE SCALE GENOMIC DNA]</scope>
    <source>
        <strain evidence="1 2">XC_2019</strain>
        <tissue evidence="1">Muscle</tissue>
    </source>
</reference>